<accession>A0ABW7N4J8</accession>
<dbReference type="Pfam" id="PF16261">
    <property type="entry name" value="DUF4915"/>
    <property type="match status" value="1"/>
</dbReference>
<evidence type="ECO:0000313" key="2">
    <source>
        <dbReference type="EMBL" id="MFH6982503.1"/>
    </source>
</evidence>
<sequence>MEESPNVPPPFSYRFSPNVPELLQGLKCSLAISTYQTGKVIIFSPKDQDSLVQLPRNFNRPMGMAISGNKWAIATRDQLLVTSNAPGLAANYKPNPNTYDALYVPRVSYNTGTLDIHDLIWAKDKLIAVNTLFCCLMVNSDEFSFKPVWKPHFVSELMPEDRCHLNGMTLENEQPKYVTALGATNTPRGWKEGMLTSGILMDVESNEIIMNDLPVPHSPRLYPDGLFMLLSATGEVVKVDPQTGKYDVLTKLNGFLRGMDRVGDYLFVAMSRLRQGSSLFKEAPIAKESVHCGVSIIYIPSGQQVGFIVYNNTVEELFEVKALRNTLRPNVLNMDKGVHQQTIVTSDQVFWTEADDKKS</sequence>
<comment type="caution">
    <text evidence="2">The sequence shown here is derived from an EMBL/GenBank/DDBJ whole genome shotgun (WGS) entry which is preliminary data.</text>
</comment>
<dbReference type="Proteomes" id="UP001610063">
    <property type="component" value="Unassembled WGS sequence"/>
</dbReference>
<reference evidence="2 3" key="1">
    <citation type="journal article" date="2013" name="Int. J. Syst. Evol. Microbiol.">
        <title>Marinoscillum luteum sp. nov., isolated from marine sediment.</title>
        <authorList>
            <person name="Cha I.T."/>
            <person name="Park S.J."/>
            <person name="Kim S.J."/>
            <person name="Kim J.G."/>
            <person name="Jung M.Y."/>
            <person name="Shin K.S."/>
            <person name="Kwon K.K."/>
            <person name="Yang S.H."/>
            <person name="Seo Y.S."/>
            <person name="Rhee S.K."/>
        </authorList>
    </citation>
    <scope>NUCLEOTIDE SEQUENCE [LARGE SCALE GENOMIC DNA]</scope>
    <source>
        <strain evidence="2 3">KCTC 23939</strain>
    </source>
</reference>
<proteinExistence type="predicted"/>
<dbReference type="InterPro" id="IPR011044">
    <property type="entry name" value="Quino_amine_DH_bsu"/>
</dbReference>
<dbReference type="SUPFAM" id="SSF50969">
    <property type="entry name" value="YVTN repeat-like/Quinoprotein amine dehydrogenase"/>
    <property type="match status" value="1"/>
</dbReference>
<organism evidence="2 3">
    <name type="scientific">Marinoscillum luteum</name>
    <dbReference type="NCBI Taxonomy" id="861051"/>
    <lineage>
        <taxon>Bacteria</taxon>
        <taxon>Pseudomonadati</taxon>
        <taxon>Bacteroidota</taxon>
        <taxon>Cytophagia</taxon>
        <taxon>Cytophagales</taxon>
        <taxon>Reichenbachiellaceae</taxon>
        <taxon>Marinoscillum</taxon>
    </lineage>
</organism>
<dbReference type="RefSeq" id="WP_395416199.1">
    <property type="nucleotide sequence ID" value="NZ_JBIPKE010000012.1"/>
</dbReference>
<protein>
    <submittedName>
        <fullName evidence="2">TIGR03032 family protein</fullName>
    </submittedName>
</protein>
<keyword evidence="3" id="KW-1185">Reference proteome</keyword>
<evidence type="ECO:0000259" key="1">
    <source>
        <dbReference type="Pfam" id="PF16261"/>
    </source>
</evidence>
<dbReference type="NCBIfam" id="TIGR03032">
    <property type="entry name" value="TIGR03032 family protein"/>
    <property type="match status" value="1"/>
</dbReference>
<dbReference type="InterPro" id="IPR017481">
    <property type="entry name" value="CHP03032"/>
</dbReference>
<gene>
    <name evidence="2" type="ORF">ACHKAR_03590</name>
</gene>
<feature type="domain" description="Conserved hypothetical protein CHP03032" evidence="1">
    <location>
        <begin position="18"/>
        <end position="332"/>
    </location>
</feature>
<name>A0ABW7N4J8_9BACT</name>
<evidence type="ECO:0000313" key="3">
    <source>
        <dbReference type="Proteomes" id="UP001610063"/>
    </source>
</evidence>
<dbReference type="EMBL" id="JBIPKE010000012">
    <property type="protein sequence ID" value="MFH6982503.1"/>
    <property type="molecule type" value="Genomic_DNA"/>
</dbReference>